<dbReference type="Proteomes" id="UP000216991">
    <property type="component" value="Unassembled WGS sequence"/>
</dbReference>
<feature type="binding site" evidence="8">
    <location>
        <begin position="226"/>
        <end position="227"/>
    </location>
    <ligand>
        <name>substrate</name>
    </ligand>
</feature>
<keyword evidence="5 8" id="KW-0963">Cytoplasm</keyword>
<dbReference type="Gene3D" id="3.20.20.70">
    <property type="entry name" value="Aldolase class I"/>
    <property type="match status" value="1"/>
</dbReference>
<dbReference type="PROSITE" id="PS00171">
    <property type="entry name" value="TIM_1"/>
    <property type="match status" value="1"/>
</dbReference>
<comment type="subcellular location">
    <subcellularLocation>
        <location evidence="8 9">Cytoplasm</location>
    </subcellularLocation>
</comment>
<dbReference type="UniPathway" id="UPA00109">
    <property type="reaction ID" value="UER00189"/>
</dbReference>
<comment type="pathway">
    <text evidence="8 9">Carbohydrate biosynthesis; gluconeogenesis.</text>
</comment>
<dbReference type="UniPathway" id="UPA00138"/>
<dbReference type="PROSITE" id="PS51440">
    <property type="entry name" value="TIM_2"/>
    <property type="match status" value="1"/>
</dbReference>
<comment type="caution">
    <text evidence="10">The sequence shown here is derived from an EMBL/GenBank/DDBJ whole genome shotgun (WGS) entry which is preliminary data.</text>
</comment>
<comment type="catalytic activity">
    <reaction evidence="8 9">
        <text>D-glyceraldehyde 3-phosphate = dihydroxyacetone phosphate</text>
        <dbReference type="Rhea" id="RHEA:18585"/>
        <dbReference type="ChEBI" id="CHEBI:57642"/>
        <dbReference type="ChEBI" id="CHEBI:59776"/>
        <dbReference type="EC" id="5.3.1.1"/>
    </reaction>
</comment>
<comment type="pathway">
    <text evidence="2">Carbohydrate metabolism; erythritol degradation.</text>
</comment>
<dbReference type="OrthoDB" id="9809429at2"/>
<dbReference type="EC" id="5.3.1.1" evidence="8 9"/>
<comment type="subunit">
    <text evidence="8 9">Homodimer.</text>
</comment>
<evidence type="ECO:0000256" key="3">
    <source>
        <dbReference type="ARBA" id="ARBA00007422"/>
    </source>
</evidence>
<name>A0A255YHL3_9SPHN</name>
<evidence type="ECO:0000313" key="10">
    <source>
        <dbReference type="EMBL" id="OYQ28689.1"/>
    </source>
</evidence>
<dbReference type="GO" id="GO:0005829">
    <property type="term" value="C:cytosol"/>
    <property type="evidence" value="ECO:0007669"/>
    <property type="project" value="TreeGrafter"/>
</dbReference>
<dbReference type="GO" id="GO:0046166">
    <property type="term" value="P:glyceraldehyde-3-phosphate biosynthetic process"/>
    <property type="evidence" value="ECO:0007669"/>
    <property type="project" value="TreeGrafter"/>
</dbReference>
<protein>
    <recommendedName>
        <fullName evidence="8 9">Triosephosphate isomerase</fullName>
        <shortName evidence="8">TIM</shortName>
        <shortName evidence="8">TPI</shortName>
        <ecNumber evidence="8 9">5.3.1.1</ecNumber>
    </recommendedName>
    <alternativeName>
        <fullName evidence="8">Triose-phosphate isomerase</fullName>
    </alternativeName>
</protein>
<keyword evidence="11" id="KW-1185">Reference proteome</keyword>
<comment type="similarity">
    <text evidence="3 8 9">Belongs to the triosephosphate isomerase family.</text>
</comment>
<dbReference type="NCBIfam" id="TIGR00419">
    <property type="entry name" value="tim"/>
    <property type="match status" value="1"/>
</dbReference>
<evidence type="ECO:0000256" key="1">
    <source>
        <dbReference type="ARBA" id="ARBA00000148"/>
    </source>
</evidence>
<feature type="active site" description="Electrophile" evidence="8">
    <location>
        <position position="92"/>
    </location>
</feature>
<dbReference type="PANTHER" id="PTHR21139:SF42">
    <property type="entry name" value="TRIOSEPHOSPHATE ISOMERASE"/>
    <property type="match status" value="1"/>
</dbReference>
<evidence type="ECO:0000256" key="5">
    <source>
        <dbReference type="ARBA" id="ARBA00022490"/>
    </source>
</evidence>
<dbReference type="InterPro" id="IPR022896">
    <property type="entry name" value="TrioseP_Isoase_bac/euk"/>
</dbReference>
<dbReference type="PANTHER" id="PTHR21139">
    <property type="entry name" value="TRIOSEPHOSPHATE ISOMERASE"/>
    <property type="match status" value="1"/>
</dbReference>
<evidence type="ECO:0000256" key="8">
    <source>
        <dbReference type="HAMAP-Rule" id="MF_00147"/>
    </source>
</evidence>
<dbReference type="SUPFAM" id="SSF51351">
    <property type="entry name" value="Triosephosphate isomerase (TIM)"/>
    <property type="match status" value="1"/>
</dbReference>
<dbReference type="InterPro" id="IPR013785">
    <property type="entry name" value="Aldolase_TIM"/>
</dbReference>
<feature type="binding site" evidence="8">
    <location>
        <begin position="8"/>
        <end position="10"/>
    </location>
    <ligand>
        <name>substrate</name>
    </ligand>
</feature>
<dbReference type="InterPro" id="IPR020861">
    <property type="entry name" value="Triosephosphate_isomerase_AS"/>
</dbReference>
<dbReference type="UniPathway" id="UPA01066"/>
<dbReference type="Pfam" id="PF00121">
    <property type="entry name" value="TIM"/>
    <property type="match status" value="1"/>
</dbReference>
<dbReference type="GO" id="GO:0019563">
    <property type="term" value="P:glycerol catabolic process"/>
    <property type="evidence" value="ECO:0007669"/>
    <property type="project" value="TreeGrafter"/>
</dbReference>
<evidence type="ECO:0000256" key="2">
    <source>
        <dbReference type="ARBA" id="ARBA00004939"/>
    </source>
</evidence>
<keyword evidence="7 8" id="KW-0413">Isomerase</keyword>
<sequence length="243" mass="24539">MPALIVGNWKMNGLGEAVAEIAEMAGSGASSRRVGLWIAPPFTLIDRAVIVSAGSVKIGGQDCHHKDSGAHTGCVSAPMLADLGAGFVIVGHSERRRDNGERDADVRAKAMAGKAAGLEVILCIGETRDERDAGETNAVLSAQLAGSLPDDAEALIIAYEPVWAIGTGLVPTLDDVAAAHAHIRSQLVARYGAAGHGVRILYGGSVTPANAADLLRVADVGGVLVGGASLTAASLLAIASAAP</sequence>
<dbReference type="GO" id="GO:0006094">
    <property type="term" value="P:gluconeogenesis"/>
    <property type="evidence" value="ECO:0007669"/>
    <property type="project" value="UniProtKB-UniRule"/>
</dbReference>
<accession>A0A255YHL3</accession>
<evidence type="ECO:0000256" key="9">
    <source>
        <dbReference type="RuleBase" id="RU363013"/>
    </source>
</evidence>
<gene>
    <name evidence="8" type="primary">tpiA</name>
    <name evidence="10" type="ORF">CHU93_09010</name>
</gene>
<keyword evidence="6 8" id="KW-0324">Glycolysis</keyword>
<dbReference type="InterPro" id="IPR000652">
    <property type="entry name" value="Triosephosphate_isomerase"/>
</dbReference>
<comment type="pathway">
    <text evidence="8 9">Carbohydrate degradation; glycolysis; D-glyceraldehyde 3-phosphate from glycerone phosphate: step 1/1.</text>
</comment>
<feature type="binding site" evidence="8">
    <location>
        <position position="205"/>
    </location>
    <ligand>
        <name>substrate</name>
    </ligand>
</feature>
<comment type="catalytic activity">
    <reaction evidence="1">
        <text>L-erythrulose 1-phosphate = D-erythrulose 4-phosphate</text>
        <dbReference type="Rhea" id="RHEA:49588"/>
        <dbReference type="ChEBI" id="CHEBI:58002"/>
        <dbReference type="ChEBI" id="CHEBI:90796"/>
        <dbReference type="EC" id="5.3.1.33"/>
    </reaction>
</comment>
<dbReference type="GO" id="GO:0004807">
    <property type="term" value="F:triose-phosphate isomerase activity"/>
    <property type="evidence" value="ECO:0007669"/>
    <property type="project" value="UniProtKB-UniRule"/>
</dbReference>
<evidence type="ECO:0000313" key="11">
    <source>
        <dbReference type="Proteomes" id="UP000216991"/>
    </source>
</evidence>
<dbReference type="EMBL" id="NOXT01000109">
    <property type="protein sequence ID" value="OYQ28689.1"/>
    <property type="molecule type" value="Genomic_DNA"/>
</dbReference>
<dbReference type="GO" id="GO:0006096">
    <property type="term" value="P:glycolytic process"/>
    <property type="evidence" value="ECO:0007669"/>
    <property type="project" value="UniProtKB-UniRule"/>
</dbReference>
<evidence type="ECO:0000256" key="7">
    <source>
        <dbReference type="ARBA" id="ARBA00023235"/>
    </source>
</evidence>
<reference evidence="10 11" key="1">
    <citation type="submission" date="2017-07" db="EMBL/GenBank/DDBJ databases">
        <title>Sandarakinorhabdus cyanobacteriorum sp. nov., a novel bacterium isolated from cyanobacterial aggregates in a eutrophic lake.</title>
        <authorList>
            <person name="Cai H."/>
        </authorList>
    </citation>
    <scope>NUCLEOTIDE SEQUENCE [LARGE SCALE GENOMIC DNA]</scope>
    <source>
        <strain evidence="10 11">TH057</strain>
    </source>
</reference>
<dbReference type="InterPro" id="IPR035990">
    <property type="entry name" value="TIM_sf"/>
</dbReference>
<dbReference type="RefSeq" id="WP_094473755.1">
    <property type="nucleotide sequence ID" value="NZ_NOXT01000109.1"/>
</dbReference>
<proteinExistence type="inferred from homology"/>
<organism evidence="10 11">
    <name type="scientific">Sandarakinorhabdus cyanobacteriorum</name>
    <dbReference type="NCBI Taxonomy" id="1981098"/>
    <lineage>
        <taxon>Bacteria</taxon>
        <taxon>Pseudomonadati</taxon>
        <taxon>Pseudomonadota</taxon>
        <taxon>Alphaproteobacteria</taxon>
        <taxon>Sphingomonadales</taxon>
        <taxon>Sphingosinicellaceae</taxon>
        <taxon>Sandarakinorhabdus</taxon>
    </lineage>
</organism>
<evidence type="ECO:0000256" key="6">
    <source>
        <dbReference type="ARBA" id="ARBA00023152"/>
    </source>
</evidence>
<comment type="function">
    <text evidence="8">Involved in the gluconeogenesis. Catalyzes stereospecifically the conversion of dihydroxyacetone phosphate (DHAP) to D-glyceraldehyde-3-phosphate (G3P).</text>
</comment>
<feature type="active site" description="Proton acceptor" evidence="8">
    <location>
        <position position="160"/>
    </location>
</feature>
<evidence type="ECO:0000256" key="4">
    <source>
        <dbReference type="ARBA" id="ARBA00022432"/>
    </source>
</evidence>
<feature type="binding site" evidence="8">
    <location>
        <position position="166"/>
    </location>
    <ligand>
        <name>substrate</name>
    </ligand>
</feature>
<dbReference type="AlphaFoldDB" id="A0A255YHL3"/>
<dbReference type="HAMAP" id="MF_00147_B">
    <property type="entry name" value="TIM_B"/>
    <property type="match status" value="1"/>
</dbReference>
<dbReference type="CDD" id="cd00311">
    <property type="entry name" value="TIM"/>
    <property type="match status" value="1"/>
</dbReference>
<keyword evidence="4 8" id="KW-0312">Gluconeogenesis</keyword>